<evidence type="ECO:0000256" key="14">
    <source>
        <dbReference type="ARBA" id="ARBA00044143"/>
    </source>
</evidence>
<evidence type="ECO:0000256" key="6">
    <source>
        <dbReference type="ARBA" id="ARBA00022741"/>
    </source>
</evidence>
<dbReference type="PROSITE" id="PS50893">
    <property type="entry name" value="ABC_TRANSPORTER_2"/>
    <property type="match status" value="1"/>
</dbReference>
<gene>
    <name evidence="17" type="ORF">NZD86_03585</name>
</gene>
<dbReference type="GO" id="GO:0005524">
    <property type="term" value="F:ATP binding"/>
    <property type="evidence" value="ECO:0007669"/>
    <property type="project" value="UniProtKB-KW"/>
</dbReference>
<dbReference type="Gene3D" id="3.40.50.300">
    <property type="entry name" value="P-loop containing nucleotide triphosphate hydrolases"/>
    <property type="match status" value="1"/>
</dbReference>
<evidence type="ECO:0000256" key="7">
    <source>
        <dbReference type="ARBA" id="ARBA00022840"/>
    </source>
</evidence>
<comment type="similarity">
    <text evidence="2">Belongs to the ABC transporter superfamily.</text>
</comment>
<evidence type="ECO:0000256" key="4">
    <source>
        <dbReference type="ARBA" id="ARBA00022475"/>
    </source>
</evidence>
<comment type="catalytic activity">
    <reaction evidence="15">
        <text>Ni(2+)(out) + ATP + H2O = Ni(2+)(in) + ADP + phosphate + H(+)</text>
        <dbReference type="Rhea" id="RHEA:15557"/>
        <dbReference type="ChEBI" id="CHEBI:15377"/>
        <dbReference type="ChEBI" id="CHEBI:15378"/>
        <dbReference type="ChEBI" id="CHEBI:30616"/>
        <dbReference type="ChEBI" id="CHEBI:43474"/>
        <dbReference type="ChEBI" id="CHEBI:49786"/>
        <dbReference type="ChEBI" id="CHEBI:456216"/>
        <dbReference type="EC" id="7.2.2.11"/>
    </reaction>
    <physiologicalReaction direction="left-to-right" evidence="15">
        <dbReference type="Rhea" id="RHEA:15558"/>
    </physiologicalReaction>
</comment>
<evidence type="ECO:0000256" key="3">
    <source>
        <dbReference type="ARBA" id="ARBA00022448"/>
    </source>
</evidence>
<organism evidence="17 18">
    <name type="scientific">Alicyclobacillus dauci</name>
    <dbReference type="NCBI Taxonomy" id="1475485"/>
    <lineage>
        <taxon>Bacteria</taxon>
        <taxon>Bacillati</taxon>
        <taxon>Bacillota</taxon>
        <taxon>Bacilli</taxon>
        <taxon>Bacillales</taxon>
        <taxon>Alicyclobacillaceae</taxon>
        <taxon>Alicyclobacillus</taxon>
    </lineage>
</organism>
<dbReference type="EMBL" id="CP104064">
    <property type="protein sequence ID" value="WAH37622.1"/>
    <property type="molecule type" value="Genomic_DNA"/>
</dbReference>
<dbReference type="Pfam" id="PF00005">
    <property type="entry name" value="ABC_tran"/>
    <property type="match status" value="1"/>
</dbReference>
<reference evidence="17" key="1">
    <citation type="submission" date="2022-08" db="EMBL/GenBank/DDBJ databases">
        <title>Alicyclobacillus dauci DSM2870, complete genome.</title>
        <authorList>
            <person name="Wang Q."/>
            <person name="Cai R."/>
            <person name="Wang Z."/>
        </authorList>
    </citation>
    <scope>NUCLEOTIDE SEQUENCE</scope>
    <source>
        <strain evidence="17">DSM 28700</strain>
    </source>
</reference>
<keyword evidence="4" id="KW-1003">Cell membrane</keyword>
<dbReference type="NCBIfam" id="TIGR01727">
    <property type="entry name" value="oligo_HPY"/>
    <property type="match status" value="1"/>
</dbReference>
<evidence type="ECO:0000256" key="5">
    <source>
        <dbReference type="ARBA" id="ARBA00022596"/>
    </source>
</evidence>
<protein>
    <recommendedName>
        <fullName evidence="14">Nickel import system ATP-binding protein NikD</fullName>
        <ecNumber evidence="13">7.2.2.11</ecNumber>
    </recommendedName>
</protein>
<keyword evidence="18" id="KW-1185">Reference proteome</keyword>
<dbReference type="InterPro" id="IPR013563">
    <property type="entry name" value="Oligopep_ABC_C"/>
</dbReference>
<evidence type="ECO:0000256" key="10">
    <source>
        <dbReference type="ARBA" id="ARBA00023112"/>
    </source>
</evidence>
<dbReference type="RefSeq" id="WP_268045129.1">
    <property type="nucleotide sequence ID" value="NZ_CP104064.1"/>
</dbReference>
<keyword evidence="11" id="KW-0472">Membrane</keyword>
<dbReference type="Proteomes" id="UP001164803">
    <property type="component" value="Chromosome"/>
</dbReference>
<dbReference type="CDD" id="cd03257">
    <property type="entry name" value="ABC_NikE_OppD_transporters"/>
    <property type="match status" value="1"/>
</dbReference>
<dbReference type="InterPro" id="IPR003593">
    <property type="entry name" value="AAA+_ATPase"/>
</dbReference>
<dbReference type="PANTHER" id="PTHR43297">
    <property type="entry name" value="OLIGOPEPTIDE TRANSPORT ATP-BINDING PROTEIN APPD"/>
    <property type="match status" value="1"/>
</dbReference>
<evidence type="ECO:0000256" key="8">
    <source>
        <dbReference type="ARBA" id="ARBA00022967"/>
    </source>
</evidence>
<comment type="subunit">
    <text evidence="12">The complex is composed of two ATP-binding proteins (NikD and NikE), two transmembrane proteins (NikB and NikC) and a solute-binding protein (NikA).</text>
</comment>
<dbReference type="InterPro" id="IPR050388">
    <property type="entry name" value="ABC_Ni/Peptide_Import"/>
</dbReference>
<evidence type="ECO:0000259" key="16">
    <source>
        <dbReference type="PROSITE" id="PS50893"/>
    </source>
</evidence>
<keyword evidence="9" id="KW-0406">Ion transport</keyword>
<dbReference type="InterPro" id="IPR003439">
    <property type="entry name" value="ABC_transporter-like_ATP-bd"/>
</dbReference>
<comment type="subcellular location">
    <subcellularLocation>
        <location evidence="1">Cell membrane</location>
        <topology evidence="1">Peripheral membrane protein</topology>
    </subcellularLocation>
</comment>
<evidence type="ECO:0000256" key="1">
    <source>
        <dbReference type="ARBA" id="ARBA00004202"/>
    </source>
</evidence>
<feature type="domain" description="ABC transporter" evidence="16">
    <location>
        <begin position="8"/>
        <end position="257"/>
    </location>
</feature>
<dbReference type="EC" id="7.2.2.11" evidence="13"/>
<evidence type="ECO:0000256" key="12">
    <source>
        <dbReference type="ARBA" id="ARBA00038669"/>
    </source>
</evidence>
<keyword evidence="8" id="KW-1278">Translocase</keyword>
<evidence type="ECO:0000313" key="18">
    <source>
        <dbReference type="Proteomes" id="UP001164803"/>
    </source>
</evidence>
<evidence type="ECO:0000313" key="17">
    <source>
        <dbReference type="EMBL" id="WAH37622.1"/>
    </source>
</evidence>
<dbReference type="Pfam" id="PF08352">
    <property type="entry name" value="oligo_HPY"/>
    <property type="match status" value="1"/>
</dbReference>
<proteinExistence type="inferred from homology"/>
<keyword evidence="5" id="KW-0533">Nickel</keyword>
<keyword evidence="10" id="KW-0921">Nickel transport</keyword>
<sequence>MDANTPVLELDDVSVVYESLSGPVQAVSDVSLKVYPNTVVGLIGESGSGKSTLANAIMRLLRNNARLTKGTIRVMGQDIYALGKKELRTFRWNKMSMVFQSAMTALNPVMTIEKQLVDTFRSHRKGMSYAEAKARSIDLLKLVRIDEKHLASFPHELSGGMRQRVVIAIAIALEPSLVIMDEPTTALDVVVQRSILNQIQELQREHGFAILFISHDFSLVAELASRIAIMYAGRIVENTDAHALDRDVPHHPYTEGLMRAIPKLTLEDVQIQGIAGHPPDLLRLPSGCAYHPRCPHATDKCRSVRPSLYELPHARVECHLYGEEKGGDDDTWMRRQPSSKLTI</sequence>
<evidence type="ECO:0000256" key="9">
    <source>
        <dbReference type="ARBA" id="ARBA00023065"/>
    </source>
</evidence>
<keyword evidence="7 17" id="KW-0067">ATP-binding</keyword>
<dbReference type="SUPFAM" id="SSF52540">
    <property type="entry name" value="P-loop containing nucleoside triphosphate hydrolases"/>
    <property type="match status" value="1"/>
</dbReference>
<evidence type="ECO:0000256" key="11">
    <source>
        <dbReference type="ARBA" id="ARBA00023136"/>
    </source>
</evidence>
<dbReference type="SMART" id="SM00382">
    <property type="entry name" value="AAA"/>
    <property type="match status" value="1"/>
</dbReference>
<evidence type="ECO:0000256" key="15">
    <source>
        <dbReference type="ARBA" id="ARBA00048610"/>
    </source>
</evidence>
<evidence type="ECO:0000256" key="2">
    <source>
        <dbReference type="ARBA" id="ARBA00005417"/>
    </source>
</evidence>
<name>A0ABY6Z462_9BACL</name>
<accession>A0ABY6Z462</accession>
<dbReference type="InterPro" id="IPR017871">
    <property type="entry name" value="ABC_transporter-like_CS"/>
</dbReference>
<dbReference type="PROSITE" id="PS00211">
    <property type="entry name" value="ABC_TRANSPORTER_1"/>
    <property type="match status" value="1"/>
</dbReference>
<dbReference type="PANTHER" id="PTHR43297:SF13">
    <property type="entry name" value="NICKEL ABC TRANSPORTER, ATP-BINDING PROTEIN"/>
    <property type="match status" value="1"/>
</dbReference>
<keyword evidence="6" id="KW-0547">Nucleotide-binding</keyword>
<keyword evidence="3" id="KW-0813">Transport</keyword>
<evidence type="ECO:0000256" key="13">
    <source>
        <dbReference type="ARBA" id="ARBA00039098"/>
    </source>
</evidence>
<dbReference type="InterPro" id="IPR027417">
    <property type="entry name" value="P-loop_NTPase"/>
</dbReference>